<dbReference type="PANTHER" id="PTHR43384:SF13">
    <property type="entry name" value="SLR0110 PROTEIN"/>
    <property type="match status" value="1"/>
</dbReference>
<evidence type="ECO:0000313" key="6">
    <source>
        <dbReference type="Proteomes" id="UP000322294"/>
    </source>
</evidence>
<dbReference type="GO" id="GO:0000160">
    <property type="term" value="P:phosphorelay signal transduction system"/>
    <property type="evidence" value="ECO:0007669"/>
    <property type="project" value="InterPro"/>
</dbReference>
<organism evidence="5 6">
    <name type="scientific">Thermosediminibacter litoriperuensis</name>
    <dbReference type="NCBI Taxonomy" id="291989"/>
    <lineage>
        <taxon>Bacteria</taxon>
        <taxon>Bacillati</taxon>
        <taxon>Bacillota</taxon>
        <taxon>Clostridia</taxon>
        <taxon>Thermosediminibacterales</taxon>
        <taxon>Thermosediminibacteraceae</taxon>
        <taxon>Thermosediminibacter</taxon>
    </lineage>
</organism>
<feature type="domain" description="Response regulatory" evidence="4">
    <location>
        <begin position="4"/>
        <end position="120"/>
    </location>
</feature>
<dbReference type="GO" id="GO:0009898">
    <property type="term" value="C:cytoplasmic side of plasma membrane"/>
    <property type="evidence" value="ECO:0007669"/>
    <property type="project" value="TreeGrafter"/>
</dbReference>
<proteinExistence type="predicted"/>
<dbReference type="Gene3D" id="3.40.50.2300">
    <property type="match status" value="1"/>
</dbReference>
<dbReference type="Pfam" id="PF13614">
    <property type="entry name" value="AAA_31"/>
    <property type="match status" value="1"/>
</dbReference>
<gene>
    <name evidence="5" type="ORF">LZ11_01494</name>
</gene>
<dbReference type="Pfam" id="PF00072">
    <property type="entry name" value="Response_reg"/>
    <property type="match status" value="1"/>
</dbReference>
<dbReference type="EMBL" id="VNHO01000014">
    <property type="protein sequence ID" value="TYP53772.1"/>
    <property type="molecule type" value="Genomic_DNA"/>
</dbReference>
<evidence type="ECO:0000259" key="4">
    <source>
        <dbReference type="PROSITE" id="PS50110"/>
    </source>
</evidence>
<keyword evidence="3" id="KW-0597">Phosphoprotein</keyword>
<evidence type="ECO:0000256" key="2">
    <source>
        <dbReference type="ARBA" id="ARBA00024867"/>
    </source>
</evidence>
<comment type="caution">
    <text evidence="5">The sequence shown here is derived from an EMBL/GenBank/DDBJ whole genome shotgun (WGS) entry which is preliminary data.</text>
</comment>
<accession>A0A5S5AT23</accession>
<dbReference type="Proteomes" id="UP000322294">
    <property type="component" value="Unassembled WGS sequence"/>
</dbReference>
<dbReference type="GO" id="GO:0005524">
    <property type="term" value="F:ATP binding"/>
    <property type="evidence" value="ECO:0007669"/>
    <property type="project" value="TreeGrafter"/>
</dbReference>
<dbReference type="InterPro" id="IPR027417">
    <property type="entry name" value="P-loop_NTPase"/>
</dbReference>
<dbReference type="SMART" id="SM00448">
    <property type="entry name" value="REC"/>
    <property type="match status" value="1"/>
</dbReference>
<evidence type="ECO:0000256" key="3">
    <source>
        <dbReference type="PROSITE-ProRule" id="PRU00169"/>
    </source>
</evidence>
<feature type="modified residue" description="4-aspartylphosphate" evidence="3">
    <location>
        <position position="55"/>
    </location>
</feature>
<dbReference type="AlphaFoldDB" id="A0A5S5AT23"/>
<reference evidence="5 6" key="1">
    <citation type="submission" date="2019-07" db="EMBL/GenBank/DDBJ databases">
        <title>Genomic Encyclopedia of Type Strains, Phase I: the one thousand microbial genomes (KMG-I) project.</title>
        <authorList>
            <person name="Kyrpides N."/>
        </authorList>
    </citation>
    <scope>NUCLEOTIDE SEQUENCE [LARGE SCALE GENOMIC DNA]</scope>
    <source>
        <strain evidence="5 6">DSM 16647</strain>
    </source>
</reference>
<name>A0A5S5AT23_9FIRM</name>
<protein>
    <recommendedName>
        <fullName evidence="1">Stage 0 sporulation protein A homolog</fullName>
    </recommendedName>
</protein>
<evidence type="ECO:0000256" key="1">
    <source>
        <dbReference type="ARBA" id="ARBA00018672"/>
    </source>
</evidence>
<dbReference type="InterPro" id="IPR058245">
    <property type="entry name" value="NreC/VraR/RcsB-like_REC"/>
</dbReference>
<dbReference type="InterPro" id="IPR050625">
    <property type="entry name" value="ParA/MinD_ATPase"/>
</dbReference>
<evidence type="ECO:0000313" key="5">
    <source>
        <dbReference type="EMBL" id="TYP53772.1"/>
    </source>
</evidence>
<dbReference type="PANTHER" id="PTHR43384">
    <property type="entry name" value="SEPTUM SITE-DETERMINING PROTEIN MIND HOMOLOG, CHLOROPLASTIC-RELATED"/>
    <property type="match status" value="1"/>
</dbReference>
<keyword evidence="6" id="KW-1185">Reference proteome</keyword>
<dbReference type="SUPFAM" id="SSF52172">
    <property type="entry name" value="CheY-like"/>
    <property type="match status" value="1"/>
</dbReference>
<sequence>MPIRVLIADDIPTTREDIKRLLYFEEDIEVVGEAADGQDAVRMVGELKPDVVLMDINMPNLDGIAATEQITMVAPKTAIIIISIQGEYEYLRKAMAAGAREYLVKPFSATDLANAIRRVHDAQQRRNALITAPPPVSVFGGASKKRGKIVTFFSSKGGVGRTTLACNLAVMLAQETKKNVALLDLDLDSGDVAVMLNISAKVTVADLAQEQENFDMQLVEGFLIPHLSGVRVLPAPPSPEQAELINANHVEQLLKVMRENFDYLIIDTSPLYNEINLAVLELSDTVVLVLNQELTTLKHVKTDADILKRLNCEFKIKFVLNGQDGDGVKVKDVERTLGSPLAVIIPEDSRTVKNAINRGVPFVMAQPNARVSDGVRELMEKLELIKDENSPEEPRKKSIIMRMFSL</sequence>
<dbReference type="OrthoDB" id="9794577at2"/>
<dbReference type="GO" id="GO:0051782">
    <property type="term" value="P:negative regulation of cell division"/>
    <property type="evidence" value="ECO:0007669"/>
    <property type="project" value="TreeGrafter"/>
</dbReference>
<dbReference type="RefSeq" id="WP_148867246.1">
    <property type="nucleotide sequence ID" value="NZ_VNHO01000014.1"/>
</dbReference>
<dbReference type="PROSITE" id="PS50110">
    <property type="entry name" value="RESPONSE_REGULATORY"/>
    <property type="match status" value="1"/>
</dbReference>
<dbReference type="SUPFAM" id="SSF52540">
    <property type="entry name" value="P-loop containing nucleoside triphosphate hydrolases"/>
    <property type="match status" value="1"/>
</dbReference>
<dbReference type="GO" id="GO:0016887">
    <property type="term" value="F:ATP hydrolysis activity"/>
    <property type="evidence" value="ECO:0007669"/>
    <property type="project" value="TreeGrafter"/>
</dbReference>
<dbReference type="InterPro" id="IPR011006">
    <property type="entry name" value="CheY-like_superfamily"/>
</dbReference>
<dbReference type="InterPro" id="IPR025669">
    <property type="entry name" value="AAA_dom"/>
</dbReference>
<comment type="function">
    <text evidence="2">May play the central regulatory role in sporulation. It may be an element of the effector pathway responsible for the activation of sporulation genes in response to nutritional stress. Spo0A may act in concert with spo0H (a sigma factor) to control the expression of some genes that are critical to the sporulation process.</text>
</comment>
<dbReference type="InterPro" id="IPR001789">
    <property type="entry name" value="Sig_transdc_resp-reg_receiver"/>
</dbReference>
<dbReference type="Gene3D" id="3.40.50.300">
    <property type="entry name" value="P-loop containing nucleotide triphosphate hydrolases"/>
    <property type="match status" value="1"/>
</dbReference>
<dbReference type="GO" id="GO:0005829">
    <property type="term" value="C:cytosol"/>
    <property type="evidence" value="ECO:0007669"/>
    <property type="project" value="TreeGrafter"/>
</dbReference>
<dbReference type="CDD" id="cd17535">
    <property type="entry name" value="REC_NarL-like"/>
    <property type="match status" value="1"/>
</dbReference>